<keyword evidence="12" id="KW-1185">Reference proteome</keyword>
<evidence type="ECO:0000256" key="6">
    <source>
        <dbReference type="ARBA" id="ARBA00022989"/>
    </source>
</evidence>
<feature type="domain" description="Partial AB-hydrolase lipase" evidence="10">
    <location>
        <begin position="48"/>
        <end position="104"/>
    </location>
</feature>
<evidence type="ECO:0000256" key="3">
    <source>
        <dbReference type="ARBA" id="ARBA00022692"/>
    </source>
</evidence>
<dbReference type="PANTHER" id="PTHR11005">
    <property type="entry name" value="LYSOSOMAL ACID LIPASE-RELATED"/>
    <property type="match status" value="1"/>
</dbReference>
<dbReference type="GO" id="GO:0016788">
    <property type="term" value="F:hydrolase activity, acting on ester bonds"/>
    <property type="evidence" value="ECO:0007669"/>
    <property type="project" value="InterPro"/>
</dbReference>
<keyword evidence="8" id="KW-0472">Membrane</keyword>
<dbReference type="OrthoDB" id="9974421at2759"/>
<comment type="subcellular location">
    <subcellularLocation>
        <location evidence="1">Membrane</location>
        <topology evidence="1">Single-pass membrane protein</topology>
    </subcellularLocation>
</comment>
<feature type="active site" description="Charge relay system" evidence="9">
    <location>
        <position position="386"/>
    </location>
</feature>
<protein>
    <recommendedName>
        <fullName evidence="10">Partial AB-hydrolase lipase domain-containing protein</fullName>
    </recommendedName>
</protein>
<dbReference type="GO" id="GO:0016042">
    <property type="term" value="P:lipid catabolic process"/>
    <property type="evidence" value="ECO:0007669"/>
    <property type="project" value="UniProtKB-KW"/>
</dbReference>
<dbReference type="InterPro" id="IPR029058">
    <property type="entry name" value="AB_hydrolase_fold"/>
</dbReference>
<evidence type="ECO:0000313" key="11">
    <source>
        <dbReference type="EMBL" id="KAA8901132.1"/>
    </source>
</evidence>
<dbReference type="SUPFAM" id="SSF53474">
    <property type="entry name" value="alpha/beta-Hydrolases"/>
    <property type="match status" value="1"/>
</dbReference>
<keyword evidence="3" id="KW-0812">Transmembrane</keyword>
<accession>A0A642UKX7</accession>
<comment type="caution">
    <text evidence="11">The sequence shown here is derived from an EMBL/GenBank/DDBJ whole genome shotgun (WGS) entry which is preliminary data.</text>
</comment>
<dbReference type="AlphaFoldDB" id="A0A642UKX7"/>
<evidence type="ECO:0000256" key="8">
    <source>
        <dbReference type="ARBA" id="ARBA00023136"/>
    </source>
</evidence>
<dbReference type="InterPro" id="IPR025483">
    <property type="entry name" value="Lipase_euk"/>
</dbReference>
<evidence type="ECO:0000256" key="4">
    <source>
        <dbReference type="ARBA" id="ARBA00022801"/>
    </source>
</evidence>
<dbReference type="InterPro" id="IPR006693">
    <property type="entry name" value="AB_hydrolase_lipase"/>
</dbReference>
<feature type="active site" description="Charge relay system" evidence="9">
    <location>
        <position position="352"/>
    </location>
</feature>
<dbReference type="Proteomes" id="UP000449547">
    <property type="component" value="Unassembled WGS sequence"/>
</dbReference>
<keyword evidence="5" id="KW-0442">Lipid degradation</keyword>
<organism evidence="11 12">
    <name type="scientific">Diutina rugosa</name>
    <name type="common">Yeast</name>
    <name type="synonym">Candida rugosa</name>
    <dbReference type="NCBI Taxonomy" id="5481"/>
    <lineage>
        <taxon>Eukaryota</taxon>
        <taxon>Fungi</taxon>
        <taxon>Dikarya</taxon>
        <taxon>Ascomycota</taxon>
        <taxon>Saccharomycotina</taxon>
        <taxon>Pichiomycetes</taxon>
        <taxon>Debaryomycetaceae</taxon>
        <taxon>Diutina</taxon>
    </lineage>
</organism>
<feature type="active site" description="Nucleophile" evidence="9">
    <location>
        <position position="180"/>
    </location>
</feature>
<name>A0A642UKX7_DIURU</name>
<evidence type="ECO:0000256" key="1">
    <source>
        <dbReference type="ARBA" id="ARBA00004167"/>
    </source>
</evidence>
<comment type="similarity">
    <text evidence="2">Belongs to the AB hydrolase superfamily. Lipase family.</text>
</comment>
<dbReference type="VEuPathDB" id="FungiDB:DIURU_003502"/>
<gene>
    <name evidence="11" type="ORF">DIURU_003502</name>
</gene>
<dbReference type="OMA" id="PHGLGME"/>
<dbReference type="EMBL" id="SWFT01000105">
    <property type="protein sequence ID" value="KAA8901132.1"/>
    <property type="molecule type" value="Genomic_DNA"/>
</dbReference>
<keyword evidence="6" id="KW-1133">Transmembrane helix</keyword>
<dbReference type="PIRSF" id="PIRSF000862">
    <property type="entry name" value="Steryl_ester_lip"/>
    <property type="match status" value="1"/>
</dbReference>
<keyword evidence="7" id="KW-0443">Lipid metabolism</keyword>
<proteinExistence type="inferred from homology"/>
<evidence type="ECO:0000256" key="5">
    <source>
        <dbReference type="ARBA" id="ARBA00022963"/>
    </source>
</evidence>
<sequence>MVLTTVYHIAGFINSLIWYAVTCVIQSLTGYNLLTDDDGSMASVPTTADLAATAGYNVREHVVTTKDGYILVLHKLESAQPTLGKKGVVYFHHGLLTDSETWVVGDVNLPYMLVDQGYQVWLGNNRGNRYSRKHLRLSPSDKQFWNFSLDEYAMYDIPASLEHIYQFNNGTSRITYVGFSQGCSQLLATLSLRPDLNNILNLFVGLSPAVIPQNLSHPIFKMIVNRSSRNNQFLYSLFGTRAIFPSVAYWQTWKWYSSVVDTALQYLFGWKLNNISSEQRSRVYPHLFSNTSVKSVHHWFQIIDAKRFQMFDEHVNIGLSHFSNYHPGHQVPPFPIAHHLDVPMVLAFGDADILVDINHTTKLITENNPQMKSKMWEVIDCPTYEHMDTLWASDVEKLYNRILPHIERANRMITDSDSTLALDDGEVENTQSPKFYKLITN</sequence>
<dbReference type="Gene3D" id="3.40.50.1820">
    <property type="entry name" value="alpha/beta hydrolase"/>
    <property type="match status" value="1"/>
</dbReference>
<dbReference type="GeneID" id="54782153"/>
<dbReference type="GO" id="GO:0016020">
    <property type="term" value="C:membrane"/>
    <property type="evidence" value="ECO:0007669"/>
    <property type="project" value="UniProtKB-SubCell"/>
</dbReference>
<evidence type="ECO:0000256" key="9">
    <source>
        <dbReference type="PIRSR" id="PIRSR000862-1"/>
    </source>
</evidence>
<keyword evidence="4" id="KW-0378">Hydrolase</keyword>
<evidence type="ECO:0000256" key="7">
    <source>
        <dbReference type="ARBA" id="ARBA00023098"/>
    </source>
</evidence>
<dbReference type="FunFam" id="3.40.50.1820:FF:000095">
    <property type="entry name" value="Triglyceride lipase-cholesterol esterase"/>
    <property type="match status" value="1"/>
</dbReference>
<dbReference type="Pfam" id="PF04083">
    <property type="entry name" value="Abhydro_lipase"/>
    <property type="match status" value="1"/>
</dbReference>
<evidence type="ECO:0000259" key="10">
    <source>
        <dbReference type="Pfam" id="PF04083"/>
    </source>
</evidence>
<evidence type="ECO:0000256" key="2">
    <source>
        <dbReference type="ARBA" id="ARBA00010701"/>
    </source>
</evidence>
<evidence type="ECO:0000313" key="12">
    <source>
        <dbReference type="Proteomes" id="UP000449547"/>
    </source>
</evidence>
<reference evidence="11 12" key="1">
    <citation type="submission" date="2019-07" db="EMBL/GenBank/DDBJ databases">
        <title>Genome assembly of two rare yeast pathogens: Diutina rugosa and Trichomonascus ciferrii.</title>
        <authorList>
            <person name="Mixao V."/>
            <person name="Saus E."/>
            <person name="Hansen A."/>
            <person name="Lass-Flor C."/>
            <person name="Gabaldon T."/>
        </authorList>
    </citation>
    <scope>NUCLEOTIDE SEQUENCE [LARGE SCALE GENOMIC DNA]</scope>
    <source>
        <strain evidence="11 12">CBS 613</strain>
    </source>
</reference>
<dbReference type="RefSeq" id="XP_034011755.1">
    <property type="nucleotide sequence ID" value="XM_034156272.1"/>
</dbReference>